<keyword evidence="3" id="KW-0949">S-adenosyl-L-methionine</keyword>
<dbReference type="InterPro" id="IPR002893">
    <property type="entry name" value="Znf_MYND"/>
</dbReference>
<evidence type="ECO:0000313" key="8">
    <source>
        <dbReference type="EMBL" id="CAF4510029.1"/>
    </source>
</evidence>
<evidence type="ECO:0000256" key="6">
    <source>
        <dbReference type="ARBA" id="ARBA00022833"/>
    </source>
</evidence>
<evidence type="ECO:0000256" key="2">
    <source>
        <dbReference type="ARBA" id="ARBA00022679"/>
    </source>
</evidence>
<dbReference type="GO" id="GO:0005737">
    <property type="term" value="C:cytoplasm"/>
    <property type="evidence" value="ECO:0007669"/>
    <property type="project" value="TreeGrafter"/>
</dbReference>
<feature type="domain" description="MYND-type" evidence="7">
    <location>
        <begin position="7"/>
        <end position="36"/>
    </location>
</feature>
<keyword evidence="1" id="KW-0489">Methyltransferase</keyword>
<keyword evidence="6" id="KW-0862">Zinc</keyword>
<dbReference type="SUPFAM" id="SSF144232">
    <property type="entry name" value="HIT/MYND zinc finger-like"/>
    <property type="match status" value="1"/>
</dbReference>
<evidence type="ECO:0000256" key="1">
    <source>
        <dbReference type="ARBA" id="ARBA00022603"/>
    </source>
</evidence>
<keyword evidence="9" id="KW-1185">Reference proteome</keyword>
<dbReference type="GO" id="GO:0008270">
    <property type="term" value="F:zinc ion binding"/>
    <property type="evidence" value="ECO:0007669"/>
    <property type="project" value="UniProtKB-KW"/>
</dbReference>
<evidence type="ECO:0000259" key="7">
    <source>
        <dbReference type="Pfam" id="PF01753"/>
    </source>
</evidence>
<accession>A0A820W290</accession>
<dbReference type="GO" id="GO:0032259">
    <property type="term" value="P:methylation"/>
    <property type="evidence" value="ECO:0007669"/>
    <property type="project" value="UniProtKB-KW"/>
</dbReference>
<organism evidence="8 9">
    <name type="scientific">Rotaria magnacalcarata</name>
    <dbReference type="NCBI Taxonomy" id="392030"/>
    <lineage>
        <taxon>Eukaryota</taxon>
        <taxon>Metazoa</taxon>
        <taxon>Spiralia</taxon>
        <taxon>Gnathifera</taxon>
        <taxon>Rotifera</taxon>
        <taxon>Eurotatoria</taxon>
        <taxon>Bdelloidea</taxon>
        <taxon>Philodinida</taxon>
        <taxon>Philodinidae</taxon>
        <taxon>Rotaria</taxon>
    </lineage>
</organism>
<dbReference type="Proteomes" id="UP000663866">
    <property type="component" value="Unassembled WGS sequence"/>
</dbReference>
<name>A0A820W290_9BILA</name>
<dbReference type="GO" id="GO:0042826">
    <property type="term" value="F:histone deacetylase binding"/>
    <property type="evidence" value="ECO:0007669"/>
    <property type="project" value="TreeGrafter"/>
</dbReference>
<dbReference type="Pfam" id="PF01753">
    <property type="entry name" value="zf-MYND"/>
    <property type="match status" value="1"/>
</dbReference>
<dbReference type="GO" id="GO:0005634">
    <property type="term" value="C:nucleus"/>
    <property type="evidence" value="ECO:0007669"/>
    <property type="project" value="TreeGrafter"/>
</dbReference>
<evidence type="ECO:0000313" key="9">
    <source>
        <dbReference type="Proteomes" id="UP000663866"/>
    </source>
</evidence>
<keyword evidence="2" id="KW-0808">Transferase</keyword>
<evidence type="ECO:0000256" key="5">
    <source>
        <dbReference type="ARBA" id="ARBA00022771"/>
    </source>
</evidence>
<evidence type="ECO:0000256" key="3">
    <source>
        <dbReference type="ARBA" id="ARBA00022691"/>
    </source>
</evidence>
<proteinExistence type="predicted"/>
<gene>
    <name evidence="8" type="ORF">OVN521_LOCUS41264</name>
</gene>
<keyword evidence="4" id="KW-0479">Metal-binding</keyword>
<keyword evidence="5" id="KW-0863">Zinc-finger</keyword>
<feature type="non-terminal residue" evidence="8">
    <location>
        <position position="66"/>
    </location>
</feature>
<evidence type="ECO:0000256" key="4">
    <source>
        <dbReference type="ARBA" id="ARBA00022723"/>
    </source>
</evidence>
<dbReference type="PANTHER" id="PTHR46165:SF2">
    <property type="entry name" value="SET AND MYND DOMAIN-CONTAINING PROTEIN 4"/>
    <property type="match status" value="1"/>
</dbReference>
<comment type="caution">
    <text evidence="8">The sequence shown here is derived from an EMBL/GenBank/DDBJ whole genome shotgun (WGS) entry which is preliminary data.</text>
</comment>
<dbReference type="AlphaFoldDB" id="A0A820W290"/>
<dbReference type="GO" id="GO:0008168">
    <property type="term" value="F:methyltransferase activity"/>
    <property type="evidence" value="ECO:0007669"/>
    <property type="project" value="UniProtKB-KW"/>
</dbReference>
<feature type="non-terminal residue" evidence="8">
    <location>
        <position position="1"/>
    </location>
</feature>
<dbReference type="InterPro" id="IPR052097">
    <property type="entry name" value="SET-MYND_domain_protein"/>
</dbReference>
<dbReference type="Gene3D" id="6.10.140.2220">
    <property type="match status" value="1"/>
</dbReference>
<dbReference type="PANTHER" id="PTHR46165">
    <property type="entry name" value="SET AND MYND DOMAIN-CONTAINING PROTEIN 4"/>
    <property type="match status" value="1"/>
</dbReference>
<reference evidence="8" key="1">
    <citation type="submission" date="2021-02" db="EMBL/GenBank/DDBJ databases">
        <authorList>
            <person name="Nowell W R."/>
        </authorList>
    </citation>
    <scope>NUCLEOTIDE SEQUENCE</scope>
</reference>
<dbReference type="EMBL" id="CAJOBG010054657">
    <property type="protein sequence ID" value="CAF4510029.1"/>
    <property type="molecule type" value="Genomic_DNA"/>
</dbReference>
<protein>
    <recommendedName>
        <fullName evidence="7">MYND-type domain-containing protein</fullName>
    </recommendedName>
</protein>
<sequence length="66" mass="7648">LTSIVIPYVCPQCSHVLFCSEHCQQRALASYHQYECKHIHILKTLGIAFLAYRTLTITDHETLWTT</sequence>